<proteinExistence type="predicted"/>
<evidence type="ECO:0000313" key="2">
    <source>
        <dbReference type="Proteomes" id="UP000250235"/>
    </source>
</evidence>
<name>A0A2Z7ADA9_9LAMI</name>
<sequence length="50" mass="5329">MRPTADVAPLDVVARSEGVLAAAGCRIGLLQLYQSNFLVDNLPVEEEGET</sequence>
<gene>
    <name evidence="1" type="ORF">F511_20500</name>
</gene>
<evidence type="ECO:0000313" key="1">
    <source>
        <dbReference type="EMBL" id="KZV19325.1"/>
    </source>
</evidence>
<organism evidence="1 2">
    <name type="scientific">Dorcoceras hygrometricum</name>
    <dbReference type="NCBI Taxonomy" id="472368"/>
    <lineage>
        <taxon>Eukaryota</taxon>
        <taxon>Viridiplantae</taxon>
        <taxon>Streptophyta</taxon>
        <taxon>Embryophyta</taxon>
        <taxon>Tracheophyta</taxon>
        <taxon>Spermatophyta</taxon>
        <taxon>Magnoliopsida</taxon>
        <taxon>eudicotyledons</taxon>
        <taxon>Gunneridae</taxon>
        <taxon>Pentapetalae</taxon>
        <taxon>asterids</taxon>
        <taxon>lamiids</taxon>
        <taxon>Lamiales</taxon>
        <taxon>Gesneriaceae</taxon>
        <taxon>Didymocarpoideae</taxon>
        <taxon>Trichosporeae</taxon>
        <taxon>Loxocarpinae</taxon>
        <taxon>Dorcoceras</taxon>
    </lineage>
</organism>
<dbReference type="Proteomes" id="UP000250235">
    <property type="component" value="Unassembled WGS sequence"/>
</dbReference>
<keyword evidence="2" id="KW-1185">Reference proteome</keyword>
<dbReference type="AlphaFoldDB" id="A0A2Z7ADA9"/>
<reference evidence="1 2" key="1">
    <citation type="journal article" date="2015" name="Proc. Natl. Acad. Sci. U.S.A.">
        <title>The resurrection genome of Boea hygrometrica: A blueprint for survival of dehydration.</title>
        <authorList>
            <person name="Xiao L."/>
            <person name="Yang G."/>
            <person name="Zhang L."/>
            <person name="Yang X."/>
            <person name="Zhao S."/>
            <person name="Ji Z."/>
            <person name="Zhou Q."/>
            <person name="Hu M."/>
            <person name="Wang Y."/>
            <person name="Chen M."/>
            <person name="Xu Y."/>
            <person name="Jin H."/>
            <person name="Xiao X."/>
            <person name="Hu G."/>
            <person name="Bao F."/>
            <person name="Hu Y."/>
            <person name="Wan P."/>
            <person name="Li L."/>
            <person name="Deng X."/>
            <person name="Kuang T."/>
            <person name="Xiang C."/>
            <person name="Zhu J.K."/>
            <person name="Oliver M.J."/>
            <person name="He Y."/>
        </authorList>
    </citation>
    <scope>NUCLEOTIDE SEQUENCE [LARGE SCALE GENOMIC DNA]</scope>
    <source>
        <strain evidence="2">cv. XS01</strain>
    </source>
</reference>
<accession>A0A2Z7ADA9</accession>
<dbReference type="EMBL" id="KV016709">
    <property type="protein sequence ID" value="KZV19325.1"/>
    <property type="molecule type" value="Genomic_DNA"/>
</dbReference>
<protein>
    <submittedName>
        <fullName evidence="1">Uncharacterized protein</fullName>
    </submittedName>
</protein>